<keyword evidence="1" id="KW-0175">Coiled coil</keyword>
<accession>A0A8H6IZ93</accession>
<feature type="non-terminal residue" evidence="3">
    <location>
        <position position="1"/>
    </location>
</feature>
<name>A0A8H6IZ93_9PEZI</name>
<feature type="coiled-coil region" evidence="1">
    <location>
        <begin position="65"/>
        <end position="123"/>
    </location>
</feature>
<feature type="region of interest" description="Disordered" evidence="2">
    <location>
        <begin position="183"/>
        <end position="235"/>
    </location>
</feature>
<feature type="compositionally biased region" description="Acidic residues" evidence="2">
    <location>
        <begin position="306"/>
        <end position="320"/>
    </location>
</feature>
<gene>
    <name evidence="3" type="ORF">CSOJ01_10753</name>
</gene>
<dbReference type="AlphaFoldDB" id="A0A8H6IZ93"/>
<evidence type="ECO:0000313" key="3">
    <source>
        <dbReference type="EMBL" id="KAF6803622.1"/>
    </source>
</evidence>
<reference evidence="3 4" key="1">
    <citation type="journal article" date="2020" name="Phytopathology">
        <title>Genome Sequence Resources of Colletotrichum truncatum, C. plurivorum, C. musicola, and C. sojae: Four Species Pathogenic to Soybean (Glycine max).</title>
        <authorList>
            <person name="Rogerio F."/>
            <person name="Boufleur T.R."/>
            <person name="Ciampi-Guillardi M."/>
            <person name="Sukno S.A."/>
            <person name="Thon M.R."/>
            <person name="Massola Junior N.S."/>
            <person name="Baroncelli R."/>
        </authorList>
    </citation>
    <scope>NUCLEOTIDE SEQUENCE [LARGE SCALE GENOMIC DNA]</scope>
    <source>
        <strain evidence="3 4">LFN0009</strain>
    </source>
</reference>
<feature type="compositionally biased region" description="Basic and acidic residues" evidence="2">
    <location>
        <begin position="321"/>
        <end position="334"/>
    </location>
</feature>
<evidence type="ECO:0000256" key="2">
    <source>
        <dbReference type="SAM" id="MobiDB-lite"/>
    </source>
</evidence>
<organism evidence="3 4">
    <name type="scientific">Colletotrichum sojae</name>
    <dbReference type="NCBI Taxonomy" id="2175907"/>
    <lineage>
        <taxon>Eukaryota</taxon>
        <taxon>Fungi</taxon>
        <taxon>Dikarya</taxon>
        <taxon>Ascomycota</taxon>
        <taxon>Pezizomycotina</taxon>
        <taxon>Sordariomycetes</taxon>
        <taxon>Hypocreomycetidae</taxon>
        <taxon>Glomerellales</taxon>
        <taxon>Glomerellaceae</taxon>
        <taxon>Colletotrichum</taxon>
        <taxon>Colletotrichum orchidearum species complex</taxon>
    </lineage>
</organism>
<dbReference type="Proteomes" id="UP000652219">
    <property type="component" value="Unassembled WGS sequence"/>
</dbReference>
<keyword evidence="4" id="KW-1185">Reference proteome</keyword>
<proteinExistence type="predicted"/>
<feature type="compositionally biased region" description="Low complexity" evidence="2">
    <location>
        <begin position="203"/>
        <end position="220"/>
    </location>
</feature>
<protein>
    <recommendedName>
        <fullName evidence="5">Fungal N-terminal domain-containing protein</fullName>
    </recommendedName>
</protein>
<evidence type="ECO:0000313" key="4">
    <source>
        <dbReference type="Proteomes" id="UP000652219"/>
    </source>
</evidence>
<sequence length="355" mass="39780">MEAAGLASSILTFIEVSYKITKGAHEIYTSVSGNTEEHAHVINVISDLERASSRLAAPGRVDAEIASLSDKCRALSQELLDLLQKLQVKDKNVLRSFSVAFASARKQKEIASIEKRLDQYRQQILPRLTVLICQNQSPIQDQLVEIRRESEVLETKRALELEKLQNQIVELVQALKIQQSGTTALVKEEKEETKEPSYESTHATTEGEQQQPAAAEETTTNCPTPPKMPPTGAVPVLGDLSGLLEELDRLYGTVRSDNSVLRELYFDSISRREGNVHQAASETFHWIVGDVDDEEESQSSDTYAPDLDDSDNVGAEEETPDRDAEEKRRSKLDFEMMLQRETELRRATSETFMSL</sequence>
<feature type="region of interest" description="Disordered" evidence="2">
    <location>
        <begin position="293"/>
        <end position="334"/>
    </location>
</feature>
<evidence type="ECO:0008006" key="5">
    <source>
        <dbReference type="Google" id="ProtNLM"/>
    </source>
</evidence>
<dbReference type="EMBL" id="WIGN01000232">
    <property type="protein sequence ID" value="KAF6803622.1"/>
    <property type="molecule type" value="Genomic_DNA"/>
</dbReference>
<evidence type="ECO:0000256" key="1">
    <source>
        <dbReference type="SAM" id="Coils"/>
    </source>
</evidence>
<comment type="caution">
    <text evidence="3">The sequence shown here is derived from an EMBL/GenBank/DDBJ whole genome shotgun (WGS) entry which is preliminary data.</text>
</comment>
<feature type="compositionally biased region" description="Basic and acidic residues" evidence="2">
    <location>
        <begin position="186"/>
        <end position="197"/>
    </location>
</feature>